<accession>A0A5B9W8J6</accession>
<dbReference type="OrthoDB" id="9954635at2"/>
<dbReference type="EMBL" id="CP042997">
    <property type="protein sequence ID" value="QEH36952.1"/>
    <property type="molecule type" value="Genomic_DNA"/>
</dbReference>
<dbReference type="Proteomes" id="UP000324233">
    <property type="component" value="Chromosome"/>
</dbReference>
<gene>
    <name evidence="1" type="ORF">OJF2_55370</name>
</gene>
<reference evidence="1 2" key="1">
    <citation type="submission" date="2019-08" db="EMBL/GenBank/DDBJ databases">
        <title>Deep-cultivation of Planctomycetes and their phenomic and genomic characterization uncovers novel biology.</title>
        <authorList>
            <person name="Wiegand S."/>
            <person name="Jogler M."/>
            <person name="Boedeker C."/>
            <person name="Pinto D."/>
            <person name="Vollmers J."/>
            <person name="Rivas-Marin E."/>
            <person name="Kohn T."/>
            <person name="Peeters S.H."/>
            <person name="Heuer A."/>
            <person name="Rast P."/>
            <person name="Oberbeckmann S."/>
            <person name="Bunk B."/>
            <person name="Jeske O."/>
            <person name="Meyerdierks A."/>
            <person name="Storesund J.E."/>
            <person name="Kallscheuer N."/>
            <person name="Luecker S."/>
            <person name="Lage O.M."/>
            <person name="Pohl T."/>
            <person name="Merkel B.J."/>
            <person name="Hornburger P."/>
            <person name="Mueller R.-W."/>
            <person name="Bruemmer F."/>
            <person name="Labrenz M."/>
            <person name="Spormann A.M."/>
            <person name="Op den Camp H."/>
            <person name="Overmann J."/>
            <person name="Amann R."/>
            <person name="Jetten M.S.M."/>
            <person name="Mascher T."/>
            <person name="Medema M.H."/>
            <person name="Devos D.P."/>
            <person name="Kaster A.-K."/>
            <person name="Ovreas L."/>
            <person name="Rohde M."/>
            <person name="Galperin M.Y."/>
            <person name="Jogler C."/>
        </authorList>
    </citation>
    <scope>NUCLEOTIDE SEQUENCE [LARGE SCALE GENOMIC DNA]</scope>
    <source>
        <strain evidence="1 2">OJF2</strain>
    </source>
</reference>
<keyword evidence="2" id="KW-1185">Reference proteome</keyword>
<evidence type="ECO:0000313" key="1">
    <source>
        <dbReference type="EMBL" id="QEH36952.1"/>
    </source>
</evidence>
<dbReference type="RefSeq" id="WP_148596575.1">
    <property type="nucleotide sequence ID" value="NZ_CP042997.1"/>
</dbReference>
<protein>
    <submittedName>
        <fullName evidence="1">Uncharacterized protein</fullName>
    </submittedName>
</protein>
<sequence length="79" mass="8577">MDSDKVLEQLDAIIDGLLDEGDLASSSVASILMAARDSIGNGYHLALAGRTWSASNALRRQFPRRAELFPLGAMKHARH</sequence>
<evidence type="ECO:0000313" key="2">
    <source>
        <dbReference type="Proteomes" id="UP000324233"/>
    </source>
</evidence>
<dbReference type="AlphaFoldDB" id="A0A5B9W8J6"/>
<proteinExistence type="predicted"/>
<dbReference type="KEGG" id="agv:OJF2_55370"/>
<name>A0A5B9W8J6_9BACT</name>
<organism evidence="1 2">
    <name type="scientific">Aquisphaera giovannonii</name>
    <dbReference type="NCBI Taxonomy" id="406548"/>
    <lineage>
        <taxon>Bacteria</taxon>
        <taxon>Pseudomonadati</taxon>
        <taxon>Planctomycetota</taxon>
        <taxon>Planctomycetia</taxon>
        <taxon>Isosphaerales</taxon>
        <taxon>Isosphaeraceae</taxon>
        <taxon>Aquisphaera</taxon>
    </lineage>
</organism>